<dbReference type="InterPro" id="IPR053151">
    <property type="entry name" value="RNase_H-like"/>
</dbReference>
<comment type="caution">
    <text evidence="2">The sequence shown here is derived from an EMBL/GenBank/DDBJ whole genome shotgun (WGS) entry which is preliminary data.</text>
</comment>
<gene>
    <name evidence="2" type="ORF">PIB30_056173</name>
</gene>
<protein>
    <recommendedName>
        <fullName evidence="1">RNase H type-1 domain-containing protein</fullName>
    </recommendedName>
</protein>
<evidence type="ECO:0000313" key="3">
    <source>
        <dbReference type="Proteomes" id="UP001341840"/>
    </source>
</evidence>
<dbReference type="PANTHER" id="PTHR47723">
    <property type="entry name" value="OS05G0353850 PROTEIN"/>
    <property type="match status" value="1"/>
</dbReference>
<keyword evidence="3" id="KW-1185">Reference proteome</keyword>
<dbReference type="CDD" id="cd06222">
    <property type="entry name" value="RNase_H_like"/>
    <property type="match status" value="1"/>
</dbReference>
<accession>A0ABU6SJD4</accession>
<dbReference type="Pfam" id="PF13456">
    <property type="entry name" value="RVT_3"/>
    <property type="match status" value="1"/>
</dbReference>
<organism evidence="2 3">
    <name type="scientific">Stylosanthes scabra</name>
    <dbReference type="NCBI Taxonomy" id="79078"/>
    <lineage>
        <taxon>Eukaryota</taxon>
        <taxon>Viridiplantae</taxon>
        <taxon>Streptophyta</taxon>
        <taxon>Embryophyta</taxon>
        <taxon>Tracheophyta</taxon>
        <taxon>Spermatophyta</taxon>
        <taxon>Magnoliopsida</taxon>
        <taxon>eudicotyledons</taxon>
        <taxon>Gunneridae</taxon>
        <taxon>Pentapetalae</taxon>
        <taxon>rosids</taxon>
        <taxon>fabids</taxon>
        <taxon>Fabales</taxon>
        <taxon>Fabaceae</taxon>
        <taxon>Papilionoideae</taxon>
        <taxon>50 kb inversion clade</taxon>
        <taxon>dalbergioids sensu lato</taxon>
        <taxon>Dalbergieae</taxon>
        <taxon>Pterocarpus clade</taxon>
        <taxon>Stylosanthes</taxon>
    </lineage>
</organism>
<dbReference type="InterPro" id="IPR002156">
    <property type="entry name" value="RNaseH_domain"/>
</dbReference>
<dbReference type="PANTHER" id="PTHR47723:SF19">
    <property type="entry name" value="POLYNUCLEOTIDYL TRANSFERASE, RIBONUCLEASE H-LIKE SUPERFAMILY PROTEIN"/>
    <property type="match status" value="1"/>
</dbReference>
<proteinExistence type="predicted"/>
<evidence type="ECO:0000313" key="2">
    <source>
        <dbReference type="EMBL" id="MED6136441.1"/>
    </source>
</evidence>
<reference evidence="2 3" key="1">
    <citation type="journal article" date="2023" name="Plants (Basel)">
        <title>Bridging the Gap: Combining Genomics and Transcriptomics Approaches to Understand Stylosanthes scabra, an Orphan Legume from the Brazilian Caatinga.</title>
        <authorList>
            <person name="Ferreira-Neto J.R.C."/>
            <person name="da Silva M.D."/>
            <person name="Binneck E."/>
            <person name="de Melo N.F."/>
            <person name="da Silva R.H."/>
            <person name="de Melo A.L.T.M."/>
            <person name="Pandolfi V."/>
            <person name="Bustamante F.O."/>
            <person name="Brasileiro-Vidal A.C."/>
            <person name="Benko-Iseppon A.M."/>
        </authorList>
    </citation>
    <scope>NUCLEOTIDE SEQUENCE [LARGE SCALE GENOMIC DNA]</scope>
    <source>
        <tissue evidence="2">Leaves</tissue>
    </source>
</reference>
<sequence>MYNSSGSWIMGFMKNIGECSGFMAELWGLWLGMDRAWTLGFKKVWFESESKAVIMSLFHFKARCNLGSSLYYQIKDLCYEQPEPAVEDQLEPVTEEQPEVLSEQQVEEVVAGEGSRNLATFDGAEFVGIFSECFDHPADTQVVSSAISKGIIAQYCKLVGNVLPPLMTAPRFYRPKARFRALRPSIFSSRRVFSLIHSGLFCSWPRPDRFLAGAPRMRTVGGFETLLGTL</sequence>
<feature type="domain" description="RNase H type-1" evidence="1">
    <location>
        <begin position="3"/>
        <end position="75"/>
    </location>
</feature>
<dbReference type="Proteomes" id="UP001341840">
    <property type="component" value="Unassembled WGS sequence"/>
</dbReference>
<dbReference type="EMBL" id="JASCZI010060861">
    <property type="protein sequence ID" value="MED6136441.1"/>
    <property type="molecule type" value="Genomic_DNA"/>
</dbReference>
<name>A0ABU6SJD4_9FABA</name>
<evidence type="ECO:0000259" key="1">
    <source>
        <dbReference type="Pfam" id="PF13456"/>
    </source>
</evidence>
<dbReference type="InterPro" id="IPR044730">
    <property type="entry name" value="RNase_H-like_dom_plant"/>
</dbReference>